<dbReference type="InterPro" id="IPR049326">
    <property type="entry name" value="Rhodopsin_dom_fungi"/>
</dbReference>
<dbReference type="GeneID" id="54586315"/>
<feature type="region of interest" description="Disordered" evidence="6">
    <location>
        <begin position="319"/>
        <end position="341"/>
    </location>
</feature>
<feature type="transmembrane region" description="Helical" evidence="7">
    <location>
        <begin position="45"/>
        <end position="68"/>
    </location>
</feature>
<evidence type="ECO:0000313" key="9">
    <source>
        <dbReference type="EMBL" id="KAF2252309.1"/>
    </source>
</evidence>
<dbReference type="OrthoDB" id="3903189at2759"/>
<evidence type="ECO:0000256" key="4">
    <source>
        <dbReference type="ARBA" id="ARBA00023136"/>
    </source>
</evidence>
<comment type="subcellular location">
    <subcellularLocation>
        <location evidence="1">Membrane</location>
        <topology evidence="1">Multi-pass membrane protein</topology>
    </subcellularLocation>
</comment>
<dbReference type="InterPro" id="IPR052337">
    <property type="entry name" value="SAT4-like"/>
</dbReference>
<evidence type="ECO:0000256" key="5">
    <source>
        <dbReference type="ARBA" id="ARBA00038359"/>
    </source>
</evidence>
<evidence type="ECO:0000256" key="6">
    <source>
        <dbReference type="SAM" id="MobiDB-lite"/>
    </source>
</evidence>
<proteinExistence type="inferred from homology"/>
<feature type="transmembrane region" description="Helical" evidence="7">
    <location>
        <begin position="159"/>
        <end position="179"/>
    </location>
</feature>
<sequence>MSTSATALAVGSWTLYALGACLILSRTISRAITLGSFAGLQLDDWMMVLVLIPFTGTVFCANGAISNIEPTVLGTTAALKMRFALEELQVTTSWLVKTCLLILYRRILSTSRRKRQILACASAFCFLSYLAILILLPLWCLPVTDYWAVAPTNAKCTSYRDHSILTLTLSIATTLSILVLPLPSIPTPRRFLLGVLLLLGLFVLVSGILARYYVLARPASSVYLIWYVAESTLTILFANLPFLSSLVSSTTPNRVRHFSSGLSLSRWPRSYKNTPPLRAQRERLDSTAASISTLSPVRSQQLCSVASTVSPPDVEDVWGDTSAPPSIPPTPIHKLSPSDPPPELEVYWTMRRPSALNADLEKMGKETQWPLR</sequence>
<keyword evidence="4 7" id="KW-0472">Membrane</keyword>
<feature type="transmembrane region" description="Helical" evidence="7">
    <location>
        <begin position="225"/>
        <end position="247"/>
    </location>
</feature>
<evidence type="ECO:0000259" key="8">
    <source>
        <dbReference type="Pfam" id="PF20684"/>
    </source>
</evidence>
<keyword evidence="2 7" id="KW-0812">Transmembrane</keyword>
<feature type="transmembrane region" description="Helical" evidence="7">
    <location>
        <begin position="191"/>
        <end position="213"/>
    </location>
</feature>
<feature type="domain" description="Rhodopsin" evidence="8">
    <location>
        <begin position="27"/>
        <end position="248"/>
    </location>
</feature>
<dbReference type="PANTHER" id="PTHR33048">
    <property type="entry name" value="PTH11-LIKE INTEGRAL MEMBRANE PROTEIN (AFU_ORTHOLOGUE AFUA_5G11245)"/>
    <property type="match status" value="1"/>
</dbReference>
<accession>A0A6A6IPX0</accession>
<dbReference type="RefSeq" id="XP_033687313.1">
    <property type="nucleotide sequence ID" value="XM_033832985.1"/>
</dbReference>
<evidence type="ECO:0000256" key="2">
    <source>
        <dbReference type="ARBA" id="ARBA00022692"/>
    </source>
</evidence>
<dbReference type="GO" id="GO:0016020">
    <property type="term" value="C:membrane"/>
    <property type="evidence" value="ECO:0007669"/>
    <property type="project" value="UniProtKB-SubCell"/>
</dbReference>
<feature type="transmembrane region" description="Helical" evidence="7">
    <location>
        <begin position="117"/>
        <end position="139"/>
    </location>
</feature>
<feature type="transmembrane region" description="Helical" evidence="7">
    <location>
        <begin position="6"/>
        <end position="24"/>
    </location>
</feature>
<organism evidence="9 10">
    <name type="scientific">Trematosphaeria pertusa</name>
    <dbReference type="NCBI Taxonomy" id="390896"/>
    <lineage>
        <taxon>Eukaryota</taxon>
        <taxon>Fungi</taxon>
        <taxon>Dikarya</taxon>
        <taxon>Ascomycota</taxon>
        <taxon>Pezizomycotina</taxon>
        <taxon>Dothideomycetes</taxon>
        <taxon>Pleosporomycetidae</taxon>
        <taxon>Pleosporales</taxon>
        <taxon>Massarineae</taxon>
        <taxon>Trematosphaeriaceae</taxon>
        <taxon>Trematosphaeria</taxon>
    </lineage>
</organism>
<keyword evidence="10" id="KW-1185">Reference proteome</keyword>
<dbReference type="AlphaFoldDB" id="A0A6A6IPX0"/>
<evidence type="ECO:0000256" key="7">
    <source>
        <dbReference type="SAM" id="Phobius"/>
    </source>
</evidence>
<dbReference type="Pfam" id="PF20684">
    <property type="entry name" value="Fung_rhodopsin"/>
    <property type="match status" value="1"/>
</dbReference>
<evidence type="ECO:0000256" key="1">
    <source>
        <dbReference type="ARBA" id="ARBA00004141"/>
    </source>
</evidence>
<keyword evidence="3 7" id="KW-1133">Transmembrane helix</keyword>
<name>A0A6A6IPX0_9PLEO</name>
<dbReference type="PANTHER" id="PTHR33048:SF47">
    <property type="entry name" value="INTEGRAL MEMBRANE PROTEIN-RELATED"/>
    <property type="match status" value="1"/>
</dbReference>
<reference evidence="9" key="1">
    <citation type="journal article" date="2020" name="Stud. Mycol.">
        <title>101 Dothideomycetes genomes: a test case for predicting lifestyles and emergence of pathogens.</title>
        <authorList>
            <person name="Haridas S."/>
            <person name="Albert R."/>
            <person name="Binder M."/>
            <person name="Bloem J."/>
            <person name="Labutti K."/>
            <person name="Salamov A."/>
            <person name="Andreopoulos B."/>
            <person name="Baker S."/>
            <person name="Barry K."/>
            <person name="Bills G."/>
            <person name="Bluhm B."/>
            <person name="Cannon C."/>
            <person name="Castanera R."/>
            <person name="Culley D."/>
            <person name="Daum C."/>
            <person name="Ezra D."/>
            <person name="Gonzalez J."/>
            <person name="Henrissat B."/>
            <person name="Kuo A."/>
            <person name="Liang C."/>
            <person name="Lipzen A."/>
            <person name="Lutzoni F."/>
            <person name="Magnuson J."/>
            <person name="Mondo S."/>
            <person name="Nolan M."/>
            <person name="Ohm R."/>
            <person name="Pangilinan J."/>
            <person name="Park H.-J."/>
            <person name="Ramirez L."/>
            <person name="Alfaro M."/>
            <person name="Sun H."/>
            <person name="Tritt A."/>
            <person name="Yoshinaga Y."/>
            <person name="Zwiers L.-H."/>
            <person name="Turgeon B."/>
            <person name="Goodwin S."/>
            <person name="Spatafora J."/>
            <person name="Crous P."/>
            <person name="Grigoriev I."/>
        </authorList>
    </citation>
    <scope>NUCLEOTIDE SEQUENCE</scope>
    <source>
        <strain evidence="9">CBS 122368</strain>
    </source>
</reference>
<dbReference type="EMBL" id="ML987192">
    <property type="protein sequence ID" value="KAF2252309.1"/>
    <property type="molecule type" value="Genomic_DNA"/>
</dbReference>
<evidence type="ECO:0000313" key="10">
    <source>
        <dbReference type="Proteomes" id="UP000800094"/>
    </source>
</evidence>
<protein>
    <recommendedName>
        <fullName evidence="8">Rhodopsin domain-containing protein</fullName>
    </recommendedName>
</protein>
<comment type="similarity">
    <text evidence="5">Belongs to the SAT4 family.</text>
</comment>
<dbReference type="Proteomes" id="UP000800094">
    <property type="component" value="Unassembled WGS sequence"/>
</dbReference>
<evidence type="ECO:0000256" key="3">
    <source>
        <dbReference type="ARBA" id="ARBA00022989"/>
    </source>
</evidence>
<gene>
    <name evidence="9" type="ORF">BU26DRAFT_562056</name>
</gene>